<dbReference type="InterPro" id="IPR036390">
    <property type="entry name" value="WH_DNA-bd_sf"/>
</dbReference>
<dbReference type="RefSeq" id="WP_089035294.1">
    <property type="nucleotide sequence ID" value="NZ_CP022278.1"/>
</dbReference>
<evidence type="ECO:0000313" key="7">
    <source>
        <dbReference type="Proteomes" id="UP000198238"/>
    </source>
</evidence>
<comment type="similarity">
    <text evidence="1">Belongs to the LysR transcriptional regulatory family.</text>
</comment>
<dbReference type="EMBL" id="CP022278">
    <property type="protein sequence ID" value="ASK26571.1"/>
    <property type="molecule type" value="Genomic_DNA"/>
</dbReference>
<dbReference type="Proteomes" id="UP000198238">
    <property type="component" value="Chromosome"/>
</dbReference>
<feature type="domain" description="HTH lysR-type" evidence="5">
    <location>
        <begin position="1"/>
        <end position="59"/>
    </location>
</feature>
<evidence type="ECO:0000256" key="3">
    <source>
        <dbReference type="ARBA" id="ARBA00023125"/>
    </source>
</evidence>
<dbReference type="GO" id="GO:0003677">
    <property type="term" value="F:DNA binding"/>
    <property type="evidence" value="ECO:0007669"/>
    <property type="project" value="UniProtKB-KW"/>
</dbReference>
<dbReference type="GO" id="GO:0003700">
    <property type="term" value="F:DNA-binding transcription factor activity"/>
    <property type="evidence" value="ECO:0007669"/>
    <property type="project" value="InterPro"/>
</dbReference>
<evidence type="ECO:0000256" key="2">
    <source>
        <dbReference type="ARBA" id="ARBA00023015"/>
    </source>
</evidence>
<keyword evidence="7" id="KW-1185">Reference proteome</keyword>
<dbReference type="Gene3D" id="3.40.190.290">
    <property type="match status" value="1"/>
</dbReference>
<dbReference type="Pfam" id="PF03466">
    <property type="entry name" value="LysR_substrate"/>
    <property type="match status" value="1"/>
</dbReference>
<name>A0A220RZB8_9NEIS</name>
<organism evidence="6 7">
    <name type="scientific">Neisseria chenwenguii</name>
    <dbReference type="NCBI Taxonomy" id="1853278"/>
    <lineage>
        <taxon>Bacteria</taxon>
        <taxon>Pseudomonadati</taxon>
        <taxon>Pseudomonadota</taxon>
        <taxon>Betaproteobacteria</taxon>
        <taxon>Neisseriales</taxon>
        <taxon>Neisseriaceae</taxon>
        <taxon>Neisseria</taxon>
    </lineage>
</organism>
<dbReference type="KEGG" id="nei:BG910_01355"/>
<keyword evidence="2" id="KW-0805">Transcription regulation</keyword>
<dbReference type="InterPro" id="IPR000847">
    <property type="entry name" value="LysR_HTH_N"/>
</dbReference>
<evidence type="ECO:0000313" key="6">
    <source>
        <dbReference type="EMBL" id="ASK26571.1"/>
    </source>
</evidence>
<gene>
    <name evidence="6" type="ORF">BG910_01355</name>
</gene>
<dbReference type="SUPFAM" id="SSF46785">
    <property type="entry name" value="Winged helix' DNA-binding domain"/>
    <property type="match status" value="1"/>
</dbReference>
<keyword evidence="3" id="KW-0238">DNA-binding</keyword>
<dbReference type="PROSITE" id="PS50931">
    <property type="entry name" value="HTH_LYSR"/>
    <property type="match status" value="1"/>
</dbReference>
<dbReference type="PANTHER" id="PTHR30537">
    <property type="entry name" value="HTH-TYPE TRANSCRIPTIONAL REGULATOR"/>
    <property type="match status" value="1"/>
</dbReference>
<keyword evidence="4" id="KW-0804">Transcription</keyword>
<sequence>MNKLEALRLFCAAAETANFRQAARDNGLPPQAVSRAVAFLEQEFGDMLFVRNTRSTQITPFGEQVYRQAKAAVQQTDSVFQEFSLNERVTERGLVRVAMPRLGYSGLLDGVIARLAAYPEIVLDWRCGNELRDTDRSQIDVGIRVGTAQKDDFIVKNIVPLTLVNAAAPSLLACLGEPCDTADLQTRFPLLGHLNENTNSIFSWEFADGSEFVPSQPTFIAPETEHLLAVAKAGRGIGQFALWQVRDEIRSGSLKTVLPKQTVVLENWQLYVYRPNRHRNTARVKRVFDALVGVLEAWLQGD</sequence>
<dbReference type="Gene3D" id="1.10.10.10">
    <property type="entry name" value="Winged helix-like DNA-binding domain superfamily/Winged helix DNA-binding domain"/>
    <property type="match status" value="1"/>
</dbReference>
<dbReference type="InterPro" id="IPR058163">
    <property type="entry name" value="LysR-type_TF_proteobact-type"/>
</dbReference>
<reference evidence="6 7" key="1">
    <citation type="submission" date="2017-06" db="EMBL/GenBank/DDBJ databases">
        <title>Neisseria chenwenguii sp. nov., isolated from the intestinal contents of Tibetan Plateau Pika in Yushu, Qinghai Province, China.</title>
        <authorList>
            <person name="Zhang G."/>
        </authorList>
    </citation>
    <scope>NUCLEOTIDE SEQUENCE [LARGE SCALE GENOMIC DNA]</scope>
    <source>
        <strain evidence="6 7">10023</strain>
    </source>
</reference>
<dbReference type="Pfam" id="PF00126">
    <property type="entry name" value="HTH_1"/>
    <property type="match status" value="1"/>
</dbReference>
<dbReference type="SUPFAM" id="SSF53850">
    <property type="entry name" value="Periplasmic binding protein-like II"/>
    <property type="match status" value="1"/>
</dbReference>
<dbReference type="AlphaFoldDB" id="A0A220RZB8"/>
<evidence type="ECO:0000256" key="1">
    <source>
        <dbReference type="ARBA" id="ARBA00009437"/>
    </source>
</evidence>
<evidence type="ECO:0000259" key="5">
    <source>
        <dbReference type="PROSITE" id="PS50931"/>
    </source>
</evidence>
<evidence type="ECO:0000256" key="4">
    <source>
        <dbReference type="ARBA" id="ARBA00023163"/>
    </source>
</evidence>
<proteinExistence type="inferred from homology"/>
<protein>
    <recommendedName>
        <fullName evidence="5">HTH lysR-type domain-containing protein</fullName>
    </recommendedName>
</protein>
<dbReference type="InterPro" id="IPR005119">
    <property type="entry name" value="LysR_subst-bd"/>
</dbReference>
<dbReference type="InterPro" id="IPR036388">
    <property type="entry name" value="WH-like_DNA-bd_sf"/>
</dbReference>
<dbReference type="PANTHER" id="PTHR30537:SF5">
    <property type="entry name" value="HTH-TYPE TRANSCRIPTIONAL ACTIVATOR TTDR-RELATED"/>
    <property type="match status" value="1"/>
</dbReference>
<accession>A0A220RZB8</accession>